<dbReference type="OrthoDB" id="20916at2"/>
<dbReference type="InterPro" id="IPR000182">
    <property type="entry name" value="GNAT_dom"/>
</dbReference>
<reference evidence="2 3" key="1">
    <citation type="submission" date="2007-03" db="EMBL/GenBank/DDBJ databases">
        <authorList>
            <person name="Stal L."/>
            <person name="Ferriera S."/>
            <person name="Johnson J."/>
            <person name="Kravitz S."/>
            <person name="Beeson K."/>
            <person name="Sutton G."/>
            <person name="Rogers Y.-H."/>
            <person name="Friedman R."/>
            <person name="Frazier M."/>
            <person name="Venter J.C."/>
        </authorList>
    </citation>
    <scope>NUCLEOTIDE SEQUENCE [LARGE SCALE GENOMIC DNA]</scope>
    <source>
        <strain evidence="2 3">CCY0110</strain>
    </source>
</reference>
<evidence type="ECO:0000313" key="2">
    <source>
        <dbReference type="EMBL" id="EAZ93159.1"/>
    </source>
</evidence>
<dbReference type="Gene3D" id="3.40.630.90">
    <property type="match status" value="1"/>
</dbReference>
<organism evidence="2 3">
    <name type="scientific">Crocosphaera chwakensis CCY0110</name>
    <dbReference type="NCBI Taxonomy" id="391612"/>
    <lineage>
        <taxon>Bacteria</taxon>
        <taxon>Bacillati</taxon>
        <taxon>Cyanobacteriota</taxon>
        <taxon>Cyanophyceae</taxon>
        <taxon>Oscillatoriophycideae</taxon>
        <taxon>Chroococcales</taxon>
        <taxon>Aphanothecaceae</taxon>
        <taxon>Crocosphaera</taxon>
        <taxon>Crocosphaera chwakensis</taxon>
    </lineage>
</organism>
<accession>A3IKH0</accession>
<dbReference type="PANTHER" id="PTHR47237:SF1">
    <property type="entry name" value="SLL0310 PROTEIN"/>
    <property type="match status" value="1"/>
</dbReference>
<dbReference type="Gene3D" id="3.40.630.30">
    <property type="match status" value="1"/>
</dbReference>
<dbReference type="PROSITE" id="PS51186">
    <property type="entry name" value="GNAT"/>
    <property type="match status" value="2"/>
</dbReference>
<dbReference type="Proteomes" id="UP000003781">
    <property type="component" value="Unassembled WGS sequence"/>
</dbReference>
<dbReference type="EMBL" id="AAXW01000003">
    <property type="protein sequence ID" value="EAZ93159.1"/>
    <property type="molecule type" value="Genomic_DNA"/>
</dbReference>
<dbReference type="InterPro" id="IPR052729">
    <property type="entry name" value="Acyl/Acetyltrans_Enzymes"/>
</dbReference>
<dbReference type="eggNOG" id="COG0454">
    <property type="taxonomic scope" value="Bacteria"/>
</dbReference>
<dbReference type="PANTHER" id="PTHR47237">
    <property type="entry name" value="SLL0310 PROTEIN"/>
    <property type="match status" value="1"/>
</dbReference>
<evidence type="ECO:0000313" key="3">
    <source>
        <dbReference type="Proteomes" id="UP000003781"/>
    </source>
</evidence>
<gene>
    <name evidence="2" type="ORF">CY0110_03784</name>
</gene>
<dbReference type="Pfam" id="PF00583">
    <property type="entry name" value="Acetyltransf_1"/>
    <property type="match status" value="1"/>
</dbReference>
<evidence type="ECO:0000259" key="1">
    <source>
        <dbReference type="PROSITE" id="PS51186"/>
    </source>
</evidence>
<dbReference type="InterPro" id="IPR041496">
    <property type="entry name" value="YitH/HolE_GNAT"/>
</dbReference>
<dbReference type="RefSeq" id="WP_008273829.1">
    <property type="nucleotide sequence ID" value="NZ_AAXW01000003.1"/>
</dbReference>
<name>A3IKH0_9CHRO</name>
<dbReference type="AlphaFoldDB" id="A3IKH0"/>
<sequence length="289" mass="33148">MNQLANELTNTNQDFVVSPMTTDEVKLALSWAEAEGWNPGVNDAYNYYVTDKKGFLIGKLNGNPISCIAVIRYNKNFNFIGLYIVKSEFRHQGYGLKTFQEAFKLIGNQSAALDAVFQQVHNYQKWDFKSDHLHLRYKGVIQGQILQDVVDINEVDFNQICDYDSQYFPQFRAQFLELWIKQSNSQGYAVVEKDKIVGYGVIRKCVEGFKIGPLFSENQAIAEKLLLALSTYANNNNIYIDVPDLNREAISLVTSYKMELIFECVRMYTHQPPLLNWNKIFGVTSLEIG</sequence>
<dbReference type="Pfam" id="PF18014">
    <property type="entry name" value="Acetyltransf_18"/>
    <property type="match status" value="1"/>
</dbReference>
<protein>
    <recommendedName>
        <fullName evidence="1">N-acetyltransferase domain-containing protein</fullName>
    </recommendedName>
</protein>
<dbReference type="SUPFAM" id="SSF55729">
    <property type="entry name" value="Acyl-CoA N-acyltransferases (Nat)"/>
    <property type="match status" value="1"/>
</dbReference>
<comment type="caution">
    <text evidence="2">The sequence shown here is derived from an EMBL/GenBank/DDBJ whole genome shotgun (WGS) entry which is preliminary data.</text>
</comment>
<dbReference type="GO" id="GO:0016747">
    <property type="term" value="F:acyltransferase activity, transferring groups other than amino-acyl groups"/>
    <property type="evidence" value="ECO:0007669"/>
    <property type="project" value="InterPro"/>
</dbReference>
<feature type="domain" description="N-acetyltransferase" evidence="1">
    <location>
        <begin position="15"/>
        <end position="156"/>
    </location>
</feature>
<proteinExistence type="predicted"/>
<keyword evidence="3" id="KW-1185">Reference proteome</keyword>
<dbReference type="InterPro" id="IPR016181">
    <property type="entry name" value="Acyl_CoA_acyltransferase"/>
</dbReference>
<feature type="domain" description="N-acetyltransferase" evidence="1">
    <location>
        <begin position="147"/>
        <end position="278"/>
    </location>
</feature>